<evidence type="ECO:0000313" key="2">
    <source>
        <dbReference type="Proteomes" id="UP001164963"/>
    </source>
</evidence>
<gene>
    <name evidence="1" type="ORF">NEH16_07920</name>
</gene>
<name>A0ABY6PPH6_9ACTN</name>
<proteinExistence type="predicted"/>
<evidence type="ECO:0000313" key="1">
    <source>
        <dbReference type="EMBL" id="UZK54090.1"/>
    </source>
</evidence>
<dbReference type="RefSeq" id="WP_265540530.1">
    <property type="nucleotide sequence ID" value="NZ_CP098740.1"/>
</dbReference>
<keyword evidence="2" id="KW-1185">Reference proteome</keyword>
<evidence type="ECO:0008006" key="3">
    <source>
        <dbReference type="Google" id="ProtNLM"/>
    </source>
</evidence>
<dbReference type="InterPro" id="IPR016024">
    <property type="entry name" value="ARM-type_fold"/>
</dbReference>
<dbReference type="Proteomes" id="UP001164963">
    <property type="component" value="Chromosome"/>
</dbReference>
<reference evidence="1" key="1">
    <citation type="journal article" date="2022" name="Front. Microbiol.">
        <title>Mirubactin C rescues the lethal effect of cell wall biosynthesis mutations in Bacillus subtilis.</title>
        <authorList>
            <person name="Kepplinger B."/>
            <person name="Wen X."/>
            <person name="Tyler A.R."/>
            <person name="Kim B.Y."/>
            <person name="Brown J."/>
            <person name="Banks P."/>
            <person name="Dashti Y."/>
            <person name="Mackenzie E.S."/>
            <person name="Wills C."/>
            <person name="Kawai Y."/>
            <person name="Waldron K.J."/>
            <person name="Allenby N.E.E."/>
            <person name="Wu L.J."/>
            <person name="Hall M.J."/>
            <person name="Errington J."/>
        </authorList>
    </citation>
    <scope>NUCLEOTIDE SEQUENCE</scope>
    <source>
        <strain evidence="1">MDA8-470</strain>
    </source>
</reference>
<dbReference type="EMBL" id="CP098740">
    <property type="protein sequence ID" value="UZK54090.1"/>
    <property type="molecule type" value="Genomic_DNA"/>
</dbReference>
<protein>
    <recommendedName>
        <fullName evidence="3">Tape measure protein</fullName>
    </recommendedName>
</protein>
<sequence>MASQAEVDLVVNATRTLPQLERDLDRVLNAAQADMSDLDVNAVLRSTQSLNDIERDLDRIIRQAEDDADPVVIQAAMQQRDEIRRLQGDLNAVVTAVNRDGRADALTVLAALNVPDSIADLDDDVRTVVRTVQAIAPDIDIDVDVDRNLTRNLLAAAGGVGAITKNVTALSAALGAAAPLIASVATSVQNILPASAVATQGILAVVLATNTLKLGMVGVSDAIKDAFDPGTKPEDLEKSLKTLAPNARSFVRELIGMRDEFKKLQLGVQNRLFKDMDEVVSGLADTVLPQVRAALNSTAVTLNQMGVSASLAAARLSRDGTLGKALKSATTGIRNLSGVPALVVTAFGQLAAAAGPSFDRITKALGQLAADAGTSLSSAFKSGALQDSIEDAIGAVRQLGRVFGNVFGGLGNIIRTVGTEGDGLFGTLERVTGAFEDLTADADVQAGLKALGETAALVSKTVLPLLGEAIKIVGRTLVGLQGPVQEVVTLLGDALGEALTALGPVLVSAGRAFGDLLRALGPFITLAGTLVANLLPALNPLLSGLGDIFQAAAPFIQEVATVLSSLFLPVIQQLPGILEQIVPVFTDFAATVLPQLTEQLEFAAPTLADLGLQIADLAVAVAPLVVQILQLATVMAEQLVPIINGTVMGTLVLLTGALTGLGQLVEDYLIPTMGLFVSFLNGDVFDATTSAGQTVRKFRDDARTAIGDFVDSAQERFARYAQAAQDKFNEAKSSAIDAVTDMISQALTYLGDLPGRARGALGDLGHVLFDAGASLISGFIDGIQSKIGAVTSTLSNLTSKLPDWKGPAELDARILAPSGELLIDGLIAGIQRAVPRVRSELQGLTGQLPGFGPQLAGVTAPAATAFAPVVHVSIGNEAVDQYVTVRSEQVYDQRARTAAQGTRF</sequence>
<accession>A0ABY6PPH6</accession>
<organism evidence="1 2">
    <name type="scientific">Streptomyces drozdowiczii</name>
    <dbReference type="NCBI Taxonomy" id="202862"/>
    <lineage>
        <taxon>Bacteria</taxon>
        <taxon>Bacillati</taxon>
        <taxon>Actinomycetota</taxon>
        <taxon>Actinomycetes</taxon>
        <taxon>Kitasatosporales</taxon>
        <taxon>Streptomycetaceae</taxon>
        <taxon>Streptomyces</taxon>
    </lineage>
</organism>
<dbReference type="SUPFAM" id="SSF48371">
    <property type="entry name" value="ARM repeat"/>
    <property type="match status" value="1"/>
</dbReference>